<evidence type="ECO:0000313" key="3">
    <source>
        <dbReference type="Proteomes" id="UP001278500"/>
    </source>
</evidence>
<dbReference type="AlphaFoldDB" id="A0AAE0MUI2"/>
<dbReference type="EMBL" id="JAUEPP010000002">
    <property type="protein sequence ID" value="KAK3350769.1"/>
    <property type="molecule type" value="Genomic_DNA"/>
</dbReference>
<gene>
    <name evidence="2" type="ORF">B0H65DRAFT_455866</name>
</gene>
<dbReference type="GeneID" id="87863414"/>
<evidence type="ECO:0000256" key="1">
    <source>
        <dbReference type="SAM" id="Phobius"/>
    </source>
</evidence>
<keyword evidence="1" id="KW-1133">Transmembrane helix</keyword>
<feature type="transmembrane region" description="Helical" evidence="1">
    <location>
        <begin position="68"/>
        <end position="87"/>
    </location>
</feature>
<comment type="caution">
    <text evidence="2">The sequence shown here is derived from an EMBL/GenBank/DDBJ whole genome shotgun (WGS) entry which is preliminary data.</text>
</comment>
<keyword evidence="1" id="KW-0472">Membrane</keyword>
<feature type="transmembrane region" description="Helical" evidence="1">
    <location>
        <begin position="24"/>
        <end position="42"/>
    </location>
</feature>
<feature type="non-terminal residue" evidence="2">
    <location>
        <position position="99"/>
    </location>
</feature>
<organism evidence="2 3">
    <name type="scientific">Neurospora tetraspora</name>
    <dbReference type="NCBI Taxonomy" id="94610"/>
    <lineage>
        <taxon>Eukaryota</taxon>
        <taxon>Fungi</taxon>
        <taxon>Dikarya</taxon>
        <taxon>Ascomycota</taxon>
        <taxon>Pezizomycotina</taxon>
        <taxon>Sordariomycetes</taxon>
        <taxon>Sordariomycetidae</taxon>
        <taxon>Sordariales</taxon>
        <taxon>Sordariaceae</taxon>
        <taxon>Neurospora</taxon>
    </lineage>
</organism>
<keyword evidence="1" id="KW-0812">Transmembrane</keyword>
<dbReference type="Proteomes" id="UP001278500">
    <property type="component" value="Unassembled WGS sequence"/>
</dbReference>
<reference evidence="2" key="1">
    <citation type="journal article" date="2023" name="Mol. Phylogenet. Evol.">
        <title>Genome-scale phylogeny and comparative genomics of the fungal order Sordariales.</title>
        <authorList>
            <person name="Hensen N."/>
            <person name="Bonometti L."/>
            <person name="Westerberg I."/>
            <person name="Brannstrom I.O."/>
            <person name="Guillou S."/>
            <person name="Cros-Aarteil S."/>
            <person name="Calhoun S."/>
            <person name="Haridas S."/>
            <person name="Kuo A."/>
            <person name="Mondo S."/>
            <person name="Pangilinan J."/>
            <person name="Riley R."/>
            <person name="LaButti K."/>
            <person name="Andreopoulos B."/>
            <person name="Lipzen A."/>
            <person name="Chen C."/>
            <person name="Yan M."/>
            <person name="Daum C."/>
            <person name="Ng V."/>
            <person name="Clum A."/>
            <person name="Steindorff A."/>
            <person name="Ohm R.A."/>
            <person name="Martin F."/>
            <person name="Silar P."/>
            <person name="Natvig D.O."/>
            <person name="Lalanne C."/>
            <person name="Gautier V."/>
            <person name="Ament-Velasquez S.L."/>
            <person name="Kruys A."/>
            <person name="Hutchinson M.I."/>
            <person name="Powell A.J."/>
            <person name="Barry K."/>
            <person name="Miller A.N."/>
            <person name="Grigoriev I.V."/>
            <person name="Debuchy R."/>
            <person name="Gladieux P."/>
            <person name="Hiltunen Thoren M."/>
            <person name="Johannesson H."/>
        </authorList>
    </citation>
    <scope>NUCLEOTIDE SEQUENCE</scope>
    <source>
        <strain evidence="2">CBS 560.94</strain>
    </source>
</reference>
<name>A0AAE0MUI2_9PEZI</name>
<accession>A0AAE0MUI2</accession>
<keyword evidence="3" id="KW-1185">Reference proteome</keyword>
<sequence length="99" mass="11094">MLPCYHDHSLSGVRLSPTPTQSNLIHALCFVFCALVCVLHNLGKYPTHSNSLCQHHLIYPPRFRLQHIDVLSCYFGLCVCVYAFVYLSGKSTGAQRQVG</sequence>
<proteinExistence type="predicted"/>
<evidence type="ECO:0000313" key="2">
    <source>
        <dbReference type="EMBL" id="KAK3350769.1"/>
    </source>
</evidence>
<dbReference type="RefSeq" id="XP_062684064.1">
    <property type="nucleotide sequence ID" value="XM_062826260.1"/>
</dbReference>
<reference evidence="2" key="2">
    <citation type="submission" date="2023-06" db="EMBL/GenBank/DDBJ databases">
        <authorList>
            <consortium name="Lawrence Berkeley National Laboratory"/>
            <person name="Haridas S."/>
            <person name="Hensen N."/>
            <person name="Bonometti L."/>
            <person name="Westerberg I."/>
            <person name="Brannstrom I.O."/>
            <person name="Guillou S."/>
            <person name="Cros-Aarteil S."/>
            <person name="Calhoun S."/>
            <person name="Kuo A."/>
            <person name="Mondo S."/>
            <person name="Pangilinan J."/>
            <person name="Riley R."/>
            <person name="Labutti K."/>
            <person name="Andreopoulos B."/>
            <person name="Lipzen A."/>
            <person name="Chen C."/>
            <person name="Yanf M."/>
            <person name="Daum C."/>
            <person name="Ng V."/>
            <person name="Clum A."/>
            <person name="Steindorff A."/>
            <person name="Ohm R."/>
            <person name="Martin F."/>
            <person name="Silar P."/>
            <person name="Natvig D."/>
            <person name="Lalanne C."/>
            <person name="Gautier V."/>
            <person name="Ament-Velasquez S.L."/>
            <person name="Kruys A."/>
            <person name="Hutchinson M.I."/>
            <person name="Powell A.J."/>
            <person name="Barry K."/>
            <person name="Miller A.N."/>
            <person name="Grigoriev I.V."/>
            <person name="Debuchy R."/>
            <person name="Gladieux P."/>
            <person name="Thoren M.H."/>
            <person name="Johannesson H."/>
        </authorList>
    </citation>
    <scope>NUCLEOTIDE SEQUENCE</scope>
    <source>
        <strain evidence="2">CBS 560.94</strain>
    </source>
</reference>
<protein>
    <submittedName>
        <fullName evidence="2">Uncharacterized protein</fullName>
    </submittedName>
</protein>